<comment type="caution">
    <text evidence="2">The sequence shown here is derived from an EMBL/GenBank/DDBJ whole genome shotgun (WGS) entry which is preliminary data.</text>
</comment>
<evidence type="ECO:0000313" key="3">
    <source>
        <dbReference type="Proteomes" id="UP000236291"/>
    </source>
</evidence>
<dbReference type="AlphaFoldDB" id="A0A2K3P6J2"/>
<protein>
    <submittedName>
        <fullName evidence="2">Uncharacterized protein</fullName>
    </submittedName>
</protein>
<name>A0A2K3P6J2_TRIPR</name>
<accession>A0A2K3P6J2</accession>
<evidence type="ECO:0000256" key="1">
    <source>
        <dbReference type="SAM" id="MobiDB-lite"/>
    </source>
</evidence>
<feature type="non-terminal residue" evidence="2">
    <location>
        <position position="1"/>
    </location>
</feature>
<dbReference type="EMBL" id="ASHM01004156">
    <property type="protein sequence ID" value="PNY10899.1"/>
    <property type="molecule type" value="Genomic_DNA"/>
</dbReference>
<dbReference type="Proteomes" id="UP000236291">
    <property type="component" value="Unassembled WGS sequence"/>
</dbReference>
<proteinExistence type="predicted"/>
<feature type="compositionally biased region" description="Basic and acidic residues" evidence="1">
    <location>
        <begin position="29"/>
        <end position="42"/>
    </location>
</feature>
<reference evidence="2 3" key="1">
    <citation type="journal article" date="2014" name="Am. J. Bot.">
        <title>Genome assembly and annotation for red clover (Trifolium pratense; Fabaceae).</title>
        <authorList>
            <person name="Istvanek J."/>
            <person name="Jaros M."/>
            <person name="Krenek A."/>
            <person name="Repkova J."/>
        </authorList>
    </citation>
    <scope>NUCLEOTIDE SEQUENCE [LARGE SCALE GENOMIC DNA]</scope>
    <source>
        <strain evidence="3">cv. Tatra</strain>
        <tissue evidence="2">Young leaves</tissue>
    </source>
</reference>
<evidence type="ECO:0000313" key="2">
    <source>
        <dbReference type="EMBL" id="PNY10899.1"/>
    </source>
</evidence>
<organism evidence="2 3">
    <name type="scientific">Trifolium pratense</name>
    <name type="common">Red clover</name>
    <dbReference type="NCBI Taxonomy" id="57577"/>
    <lineage>
        <taxon>Eukaryota</taxon>
        <taxon>Viridiplantae</taxon>
        <taxon>Streptophyta</taxon>
        <taxon>Embryophyta</taxon>
        <taxon>Tracheophyta</taxon>
        <taxon>Spermatophyta</taxon>
        <taxon>Magnoliopsida</taxon>
        <taxon>eudicotyledons</taxon>
        <taxon>Gunneridae</taxon>
        <taxon>Pentapetalae</taxon>
        <taxon>rosids</taxon>
        <taxon>fabids</taxon>
        <taxon>Fabales</taxon>
        <taxon>Fabaceae</taxon>
        <taxon>Papilionoideae</taxon>
        <taxon>50 kb inversion clade</taxon>
        <taxon>NPAAA clade</taxon>
        <taxon>Hologalegina</taxon>
        <taxon>IRL clade</taxon>
        <taxon>Trifolieae</taxon>
        <taxon>Trifolium</taxon>
    </lineage>
</organism>
<gene>
    <name evidence="2" type="ORF">L195_g007493</name>
</gene>
<reference evidence="2 3" key="2">
    <citation type="journal article" date="2017" name="Front. Plant Sci.">
        <title>Gene Classification and Mining of Molecular Markers Useful in Red Clover (Trifolium pratense) Breeding.</title>
        <authorList>
            <person name="Istvanek J."/>
            <person name="Dluhosova J."/>
            <person name="Dluhos P."/>
            <person name="Patkova L."/>
            <person name="Nedelnik J."/>
            <person name="Repkova J."/>
        </authorList>
    </citation>
    <scope>NUCLEOTIDE SEQUENCE [LARGE SCALE GENOMIC DNA]</scope>
    <source>
        <strain evidence="3">cv. Tatra</strain>
        <tissue evidence="2">Young leaves</tissue>
    </source>
</reference>
<feature type="region of interest" description="Disordered" evidence="1">
    <location>
        <begin position="1"/>
        <end position="42"/>
    </location>
</feature>
<sequence length="42" mass="4467">STKLVGNESYGGVQTNLGGWPQGETAVEDGSRRGVDRLKEDC</sequence>